<feature type="transmembrane region" description="Helical" evidence="4">
    <location>
        <begin position="385"/>
        <end position="407"/>
    </location>
</feature>
<organism evidence="5 6">
    <name type="scientific">Decorospora gaudefroyi</name>
    <dbReference type="NCBI Taxonomy" id="184978"/>
    <lineage>
        <taxon>Eukaryota</taxon>
        <taxon>Fungi</taxon>
        <taxon>Dikarya</taxon>
        <taxon>Ascomycota</taxon>
        <taxon>Pezizomycotina</taxon>
        <taxon>Dothideomycetes</taxon>
        <taxon>Pleosporomycetidae</taxon>
        <taxon>Pleosporales</taxon>
        <taxon>Pleosporineae</taxon>
        <taxon>Pleosporaceae</taxon>
        <taxon>Decorospora</taxon>
    </lineage>
</organism>
<keyword evidence="4" id="KW-0472">Membrane</keyword>
<dbReference type="InterPro" id="IPR036259">
    <property type="entry name" value="MFS_trans_sf"/>
</dbReference>
<feature type="transmembrane region" description="Helical" evidence="4">
    <location>
        <begin position="209"/>
        <end position="230"/>
    </location>
</feature>
<dbReference type="EMBL" id="ML975300">
    <property type="protein sequence ID" value="KAF1834580.1"/>
    <property type="molecule type" value="Genomic_DNA"/>
</dbReference>
<feature type="transmembrane region" description="Helical" evidence="4">
    <location>
        <begin position="120"/>
        <end position="137"/>
    </location>
</feature>
<evidence type="ECO:0000256" key="2">
    <source>
        <dbReference type="ARBA" id="ARBA00006727"/>
    </source>
</evidence>
<feature type="transmembrane region" description="Helical" evidence="4">
    <location>
        <begin position="419"/>
        <end position="440"/>
    </location>
</feature>
<dbReference type="InterPro" id="IPR011701">
    <property type="entry name" value="MFS"/>
</dbReference>
<dbReference type="SUPFAM" id="SSF103473">
    <property type="entry name" value="MFS general substrate transporter"/>
    <property type="match status" value="1"/>
</dbReference>
<evidence type="ECO:0000256" key="3">
    <source>
        <dbReference type="SAM" id="MobiDB-lite"/>
    </source>
</evidence>
<gene>
    <name evidence="5" type="ORF">BDW02DRAFT_588844</name>
</gene>
<dbReference type="Proteomes" id="UP000800040">
    <property type="component" value="Unassembled WGS sequence"/>
</dbReference>
<dbReference type="AlphaFoldDB" id="A0A6A5KEF4"/>
<sequence length="451" mass="48304">MDFRDIEKAQNEERHRESSASTDNKADNTGAPITRTQQWRILSSTCLVAFTVIGLTQSFGVFQAHYGRHESVRAGVLRQSDQSQRAMISTIGSFGNGGLVAIFGAFYYPYLPKLGGHVRSVCAIGAALIALGFAIAAGSRNLATLVGCQGVLVGLGAGILIYVLAPILPEYFPQRSGLAQGAMFAFAALGGTIWVFVLTRLLETIGIRWTLGFLAVISGVVLSIASALALPPRKFETRCTHIVGWQTFIDPMFASLAVVNLIHPLTLAIPMVFGPEFAESIGASVTRGSYLLAINSGVGIPGRLCTGWLADKIGHLNMLMFATAVYAIATWALWLSAAMTSNVGLYVGMCVCHGLVNGVFNTVMNSAQKVLFGTEMYYPKIGATTSIRGLAYVIGIPIAGALVSKVADEELQGDDFVRPIVYTGALLTLSLLCLMNVRWLDAKRNGWKLAR</sequence>
<dbReference type="Pfam" id="PF07690">
    <property type="entry name" value="MFS_1"/>
    <property type="match status" value="1"/>
</dbReference>
<feature type="transmembrane region" description="Helical" evidence="4">
    <location>
        <begin position="288"/>
        <end position="306"/>
    </location>
</feature>
<feature type="transmembrane region" description="Helical" evidence="4">
    <location>
        <begin position="177"/>
        <end position="197"/>
    </location>
</feature>
<name>A0A6A5KEF4_9PLEO</name>
<accession>A0A6A5KEF4</accession>
<keyword evidence="6" id="KW-1185">Reference proteome</keyword>
<feature type="transmembrane region" description="Helical" evidence="4">
    <location>
        <begin position="143"/>
        <end position="165"/>
    </location>
</feature>
<feature type="compositionally biased region" description="Basic and acidic residues" evidence="3">
    <location>
        <begin position="1"/>
        <end position="18"/>
    </location>
</feature>
<feature type="transmembrane region" description="Helical" evidence="4">
    <location>
        <begin position="251"/>
        <end position="273"/>
    </location>
</feature>
<feature type="transmembrane region" description="Helical" evidence="4">
    <location>
        <begin position="318"/>
        <end position="337"/>
    </location>
</feature>
<comment type="similarity">
    <text evidence="2">Belongs to the major facilitator superfamily. Monocarboxylate porter (TC 2.A.1.13) family.</text>
</comment>
<dbReference type="GO" id="GO:0016020">
    <property type="term" value="C:membrane"/>
    <property type="evidence" value="ECO:0007669"/>
    <property type="project" value="UniProtKB-SubCell"/>
</dbReference>
<dbReference type="InterPro" id="IPR050327">
    <property type="entry name" value="Proton-linked_MCT"/>
</dbReference>
<dbReference type="OrthoDB" id="6499973at2759"/>
<keyword evidence="4" id="KW-1133">Transmembrane helix</keyword>
<feature type="region of interest" description="Disordered" evidence="3">
    <location>
        <begin position="1"/>
        <end position="30"/>
    </location>
</feature>
<evidence type="ECO:0000256" key="1">
    <source>
        <dbReference type="ARBA" id="ARBA00004141"/>
    </source>
</evidence>
<dbReference type="PANTHER" id="PTHR11360:SF302">
    <property type="entry name" value="MAJOR FACILITATOR SUPERFAMILY (MFS) PROFILE DOMAIN-CONTAINING PROTEIN"/>
    <property type="match status" value="1"/>
</dbReference>
<comment type="subcellular location">
    <subcellularLocation>
        <location evidence="1">Membrane</location>
        <topology evidence="1">Multi-pass membrane protein</topology>
    </subcellularLocation>
</comment>
<feature type="transmembrane region" description="Helical" evidence="4">
    <location>
        <begin position="86"/>
        <end position="108"/>
    </location>
</feature>
<dbReference type="PANTHER" id="PTHR11360">
    <property type="entry name" value="MONOCARBOXYLATE TRANSPORTER"/>
    <property type="match status" value="1"/>
</dbReference>
<evidence type="ECO:0000256" key="4">
    <source>
        <dbReference type="SAM" id="Phobius"/>
    </source>
</evidence>
<feature type="transmembrane region" description="Helical" evidence="4">
    <location>
        <begin position="343"/>
        <end position="364"/>
    </location>
</feature>
<reference evidence="5" key="1">
    <citation type="submission" date="2020-01" db="EMBL/GenBank/DDBJ databases">
        <authorList>
            <consortium name="DOE Joint Genome Institute"/>
            <person name="Haridas S."/>
            <person name="Albert R."/>
            <person name="Binder M."/>
            <person name="Bloem J."/>
            <person name="Labutti K."/>
            <person name="Salamov A."/>
            <person name="Andreopoulos B."/>
            <person name="Baker S.E."/>
            <person name="Barry K."/>
            <person name="Bills G."/>
            <person name="Bluhm B.H."/>
            <person name="Cannon C."/>
            <person name="Castanera R."/>
            <person name="Culley D.E."/>
            <person name="Daum C."/>
            <person name="Ezra D."/>
            <person name="Gonzalez J.B."/>
            <person name="Henrissat B."/>
            <person name="Kuo A."/>
            <person name="Liang C."/>
            <person name="Lipzen A."/>
            <person name="Lutzoni F."/>
            <person name="Magnuson J."/>
            <person name="Mondo S."/>
            <person name="Nolan M."/>
            <person name="Ohm R."/>
            <person name="Pangilinan J."/>
            <person name="Park H.-J."/>
            <person name="Ramirez L."/>
            <person name="Alfaro M."/>
            <person name="Sun H."/>
            <person name="Tritt A."/>
            <person name="Yoshinaga Y."/>
            <person name="Zwiers L.-H."/>
            <person name="Turgeon B.G."/>
            <person name="Goodwin S.B."/>
            <person name="Spatafora J.W."/>
            <person name="Crous P.W."/>
            <person name="Grigoriev I.V."/>
        </authorList>
    </citation>
    <scope>NUCLEOTIDE SEQUENCE</scope>
    <source>
        <strain evidence="5">P77</strain>
    </source>
</reference>
<dbReference type="Gene3D" id="1.20.1250.20">
    <property type="entry name" value="MFS general substrate transporter like domains"/>
    <property type="match status" value="2"/>
</dbReference>
<feature type="transmembrane region" description="Helical" evidence="4">
    <location>
        <begin position="41"/>
        <end position="66"/>
    </location>
</feature>
<keyword evidence="4" id="KW-0812">Transmembrane</keyword>
<evidence type="ECO:0000313" key="6">
    <source>
        <dbReference type="Proteomes" id="UP000800040"/>
    </source>
</evidence>
<proteinExistence type="inferred from homology"/>
<dbReference type="GO" id="GO:0022857">
    <property type="term" value="F:transmembrane transporter activity"/>
    <property type="evidence" value="ECO:0007669"/>
    <property type="project" value="InterPro"/>
</dbReference>
<evidence type="ECO:0000313" key="5">
    <source>
        <dbReference type="EMBL" id="KAF1834580.1"/>
    </source>
</evidence>
<protein>
    <submittedName>
        <fullName evidence="5">MFS general substrate transporter</fullName>
    </submittedName>
</protein>